<evidence type="ECO:0000313" key="17">
    <source>
        <dbReference type="Proteomes" id="UP000426265"/>
    </source>
</evidence>
<dbReference type="Pfam" id="PF00168">
    <property type="entry name" value="C2"/>
    <property type="match status" value="1"/>
</dbReference>
<dbReference type="GO" id="GO:0046872">
    <property type="term" value="F:metal ion binding"/>
    <property type="evidence" value="ECO:0007669"/>
    <property type="project" value="UniProtKB-KW"/>
</dbReference>
<evidence type="ECO:0000256" key="11">
    <source>
        <dbReference type="ARBA" id="ARBA00024037"/>
    </source>
</evidence>
<evidence type="ECO:0000256" key="4">
    <source>
        <dbReference type="ARBA" id="ARBA00022475"/>
    </source>
</evidence>
<evidence type="ECO:0000256" key="3">
    <source>
        <dbReference type="ARBA" id="ARBA00022468"/>
    </source>
</evidence>
<evidence type="ECO:0000256" key="7">
    <source>
        <dbReference type="ARBA" id="ARBA00022837"/>
    </source>
</evidence>
<proteinExistence type="inferred from homology"/>
<dbReference type="PANTHER" id="PTHR45933">
    <property type="entry name" value="PROTEIN C2-DOMAIN ABA-RELATED 4"/>
    <property type="match status" value="1"/>
</dbReference>
<gene>
    <name evidence="14" type="ordered locus">AXX17_At1g64990</name>
    <name evidence="15" type="ORF">AN1_LOCUS6117</name>
    <name evidence="13" type="ORF">C24_LOCUS6006</name>
</gene>
<dbReference type="SMART" id="SM00239">
    <property type="entry name" value="C2"/>
    <property type="match status" value="1"/>
</dbReference>
<keyword evidence="4" id="KW-1003">Cell membrane</keyword>
<dbReference type="Proteomes" id="UP000426265">
    <property type="component" value="Unassembled WGS sequence"/>
</dbReference>
<dbReference type="ExpressionAtlas" id="A0A178W442">
    <property type="expression patterns" value="baseline and differential"/>
</dbReference>
<keyword evidence="9" id="KW-0472">Membrane</keyword>
<reference evidence="14" key="2">
    <citation type="submission" date="2016-03" db="EMBL/GenBank/DDBJ databases">
        <title>Full-length assembly of Arabidopsis thaliana Ler reveals the complement of translocations and inversions.</title>
        <authorList>
            <person name="Zapata L."/>
            <person name="Schneeberger K."/>
            <person name="Ossowski S."/>
        </authorList>
    </citation>
    <scope>NUCLEOTIDE SEQUENCE [LARGE SCALE GENOMIC DNA]</scope>
    <source>
        <tissue evidence="14">Leaf</tissue>
    </source>
</reference>
<dbReference type="GO" id="GO:0005634">
    <property type="term" value="C:nucleus"/>
    <property type="evidence" value="ECO:0007669"/>
    <property type="project" value="UniProtKB-SubCell"/>
</dbReference>
<protein>
    <recommendedName>
        <fullName evidence="12">C2 domain-containing protein</fullName>
    </recommendedName>
</protein>
<name>A0A178W442_ARATH</name>
<comment type="similarity">
    <text evidence="11">Belongs to the plant CAR protein family.</text>
</comment>
<accession>A0A5S9WT10</accession>
<evidence type="ECO:0000256" key="2">
    <source>
        <dbReference type="ARBA" id="ARBA00004236"/>
    </source>
</evidence>
<evidence type="ECO:0000313" key="16">
    <source>
        <dbReference type="Proteomes" id="UP000078284"/>
    </source>
</evidence>
<evidence type="ECO:0000256" key="1">
    <source>
        <dbReference type="ARBA" id="ARBA00004123"/>
    </source>
</evidence>
<evidence type="ECO:0000256" key="8">
    <source>
        <dbReference type="ARBA" id="ARBA00023121"/>
    </source>
</evidence>
<evidence type="ECO:0000256" key="9">
    <source>
        <dbReference type="ARBA" id="ARBA00023136"/>
    </source>
</evidence>
<keyword evidence="7" id="KW-0106">Calcium</keyword>
<dbReference type="Proteomes" id="UP000078284">
    <property type="component" value="Chromosome 1"/>
</dbReference>
<dbReference type="AlphaFoldDB" id="A0A178W442"/>
<evidence type="ECO:0000313" key="14">
    <source>
        <dbReference type="EMBL" id="OAP13270.1"/>
    </source>
</evidence>
<reference evidence="13 18" key="3">
    <citation type="submission" date="2019-12" db="EMBL/GenBank/DDBJ databases">
        <authorList>
            <person name="Jiao W.-B."/>
            <person name="Schneeberger K."/>
        </authorList>
    </citation>
    <scope>NUCLEOTIDE SEQUENCE [LARGE SCALE GENOMIC DNA]</scope>
    <source>
        <strain evidence="17">cv. An-1</strain>
        <strain evidence="18">cv. C24</strain>
    </source>
</reference>
<dbReference type="GO" id="GO:0005096">
    <property type="term" value="F:GTPase activator activity"/>
    <property type="evidence" value="ECO:0007669"/>
    <property type="project" value="UniProtKB-KW"/>
</dbReference>
<evidence type="ECO:0000256" key="6">
    <source>
        <dbReference type="ARBA" id="ARBA00022723"/>
    </source>
</evidence>
<dbReference type="GO" id="GO:0005886">
    <property type="term" value="C:plasma membrane"/>
    <property type="evidence" value="ECO:0007669"/>
    <property type="project" value="UniProtKB-SubCell"/>
</dbReference>
<keyword evidence="3" id="KW-0343">GTPase activation</keyword>
<dbReference type="OrthoDB" id="73919at2759"/>
<organism evidence="14 16">
    <name type="scientific">Arabidopsis thaliana</name>
    <name type="common">Mouse-ear cress</name>
    <dbReference type="NCBI Taxonomy" id="3702"/>
    <lineage>
        <taxon>Eukaryota</taxon>
        <taxon>Viridiplantae</taxon>
        <taxon>Streptophyta</taxon>
        <taxon>Embryophyta</taxon>
        <taxon>Tracheophyta</taxon>
        <taxon>Spermatophyta</taxon>
        <taxon>Magnoliopsida</taxon>
        <taxon>eudicotyledons</taxon>
        <taxon>Gunneridae</taxon>
        <taxon>Pentapetalae</taxon>
        <taxon>rosids</taxon>
        <taxon>malvids</taxon>
        <taxon>Brassicales</taxon>
        <taxon>Brassicaceae</taxon>
        <taxon>Camelineae</taxon>
        <taxon>Arabidopsis</taxon>
    </lineage>
</organism>
<evidence type="ECO:0000259" key="12">
    <source>
        <dbReference type="PROSITE" id="PS50004"/>
    </source>
</evidence>
<dbReference type="Proteomes" id="UP000434276">
    <property type="component" value="Unassembled WGS sequence"/>
</dbReference>
<keyword evidence="5" id="KW-0938">Abscisic acid signaling pathway</keyword>
<dbReference type="PANTHER" id="PTHR45933:SF22">
    <property type="entry name" value="PROTEIN C2-DOMAIN ABA-RELATED 6-RELATED"/>
    <property type="match status" value="1"/>
</dbReference>
<dbReference type="InterPro" id="IPR000008">
    <property type="entry name" value="C2_dom"/>
</dbReference>
<evidence type="ECO:0000313" key="18">
    <source>
        <dbReference type="Proteomes" id="UP000434276"/>
    </source>
</evidence>
<dbReference type="InterPro" id="IPR035892">
    <property type="entry name" value="C2_domain_sf"/>
</dbReference>
<dbReference type="EMBL" id="CACRSJ010000104">
    <property type="protein sequence ID" value="VYS50647.1"/>
    <property type="molecule type" value="Genomic_DNA"/>
</dbReference>
<comment type="subcellular location">
    <subcellularLocation>
        <location evidence="2">Cell membrane</location>
    </subcellularLocation>
    <subcellularLocation>
        <location evidence="1">Nucleus</location>
    </subcellularLocation>
</comment>
<evidence type="ECO:0000256" key="10">
    <source>
        <dbReference type="ARBA" id="ARBA00023242"/>
    </source>
</evidence>
<dbReference type="GO" id="GO:0008289">
    <property type="term" value="F:lipid binding"/>
    <property type="evidence" value="ECO:0007669"/>
    <property type="project" value="UniProtKB-KW"/>
</dbReference>
<dbReference type="EMBL" id="LUHQ01000001">
    <property type="protein sequence ID" value="OAP13270.1"/>
    <property type="molecule type" value="Genomic_DNA"/>
</dbReference>
<dbReference type="EMBL" id="CACSHJ010000087">
    <property type="protein sequence ID" value="CAA0328466.1"/>
    <property type="molecule type" value="Genomic_DNA"/>
</dbReference>
<dbReference type="CDD" id="cd04038">
    <property type="entry name" value="C2_ArfGAP"/>
    <property type="match status" value="1"/>
</dbReference>
<evidence type="ECO:0000313" key="15">
    <source>
        <dbReference type="EMBL" id="VYS50647.1"/>
    </source>
</evidence>
<dbReference type="InterPro" id="IPR044562">
    <property type="entry name" value="CAR1-11"/>
</dbReference>
<keyword evidence="8" id="KW-0446">Lipid-binding</keyword>
<accession>A0A178W442</accession>
<dbReference type="GO" id="GO:0009738">
    <property type="term" value="P:abscisic acid-activated signaling pathway"/>
    <property type="evidence" value="ECO:0007669"/>
    <property type="project" value="UniProtKB-KW"/>
</dbReference>
<dbReference type="Gene3D" id="2.60.40.150">
    <property type="entry name" value="C2 domain"/>
    <property type="match status" value="1"/>
</dbReference>
<dbReference type="PROSITE" id="PS50004">
    <property type="entry name" value="C2"/>
    <property type="match status" value="1"/>
</dbReference>
<sequence length="165" mass="18657">MEELVGLLRIRVKRGINLAQRDTLSSDPFVVITMGSQKLKTRVVENNCNPEWNEELTLALRHPDEPVNLIVYDKDTFTSHDKMGDAKIDIKPFLEVHKMGLQELPDGTEIKRVVPNRENCLAEASSIVSNNGKIVQNMILLLRNVECGEVEIQLEWINIPGSRGL</sequence>
<dbReference type="SUPFAM" id="SSF49562">
    <property type="entry name" value="C2 domain (Calcium/lipid-binding domain, CaLB)"/>
    <property type="match status" value="1"/>
</dbReference>
<keyword evidence="6" id="KW-0479">Metal-binding</keyword>
<keyword evidence="10" id="KW-0539">Nucleus</keyword>
<feature type="domain" description="C2" evidence="12">
    <location>
        <begin position="1"/>
        <end position="106"/>
    </location>
</feature>
<evidence type="ECO:0000313" key="13">
    <source>
        <dbReference type="EMBL" id="CAA0328466.1"/>
    </source>
</evidence>
<reference evidence="16" key="1">
    <citation type="journal article" date="2016" name="Proc. Natl. Acad. Sci. U.S.A.">
        <title>Chromosome-level assembly of Arabidopsis thaliana Ler reveals the extent of translocation and inversion polymorphisms.</title>
        <authorList>
            <person name="Zapata L."/>
            <person name="Ding J."/>
            <person name="Willing E.M."/>
            <person name="Hartwig B."/>
            <person name="Bezdan D."/>
            <person name="Jiao W.B."/>
            <person name="Patel V."/>
            <person name="Velikkakam James G."/>
            <person name="Koornneef M."/>
            <person name="Ossowski S."/>
            <person name="Schneeberger K."/>
        </authorList>
    </citation>
    <scope>NUCLEOTIDE SEQUENCE [LARGE SCALE GENOMIC DNA]</scope>
    <source>
        <strain evidence="16">cv. Landsberg erecta</strain>
    </source>
</reference>
<evidence type="ECO:0000256" key="5">
    <source>
        <dbReference type="ARBA" id="ARBA00022682"/>
    </source>
</evidence>